<evidence type="ECO:0000313" key="5">
    <source>
        <dbReference type="EMBL" id="KAG8237016.1"/>
    </source>
</evidence>
<dbReference type="EMBL" id="KZ309113">
    <property type="protein sequence ID" value="KAG8237016.1"/>
    <property type="molecule type" value="Genomic_DNA"/>
</dbReference>
<evidence type="ECO:0000313" key="6">
    <source>
        <dbReference type="Proteomes" id="UP000792457"/>
    </source>
</evidence>
<name>A0A8K0KKM1_LADFU</name>
<evidence type="ECO:0000256" key="2">
    <source>
        <dbReference type="ARBA" id="ARBA00023125"/>
    </source>
</evidence>
<gene>
    <name evidence="5" type="ORF">J437_LFUL017293</name>
</gene>
<feature type="compositionally biased region" description="Gly residues" evidence="4">
    <location>
        <begin position="1"/>
        <end position="34"/>
    </location>
</feature>
<keyword evidence="6" id="KW-1185">Reference proteome</keyword>
<dbReference type="AlphaFoldDB" id="A0A8K0KKM1"/>
<dbReference type="GO" id="GO:0031490">
    <property type="term" value="F:chromatin DNA binding"/>
    <property type="evidence" value="ECO:0007669"/>
    <property type="project" value="TreeGrafter"/>
</dbReference>
<reference evidence="5" key="1">
    <citation type="submission" date="2013-04" db="EMBL/GenBank/DDBJ databases">
        <authorList>
            <person name="Qu J."/>
            <person name="Murali S.C."/>
            <person name="Bandaranaike D."/>
            <person name="Bellair M."/>
            <person name="Blankenburg K."/>
            <person name="Chao H."/>
            <person name="Dinh H."/>
            <person name="Doddapaneni H."/>
            <person name="Downs B."/>
            <person name="Dugan-Rocha S."/>
            <person name="Elkadiri S."/>
            <person name="Gnanaolivu R.D."/>
            <person name="Hernandez B."/>
            <person name="Javaid M."/>
            <person name="Jayaseelan J.C."/>
            <person name="Lee S."/>
            <person name="Li M."/>
            <person name="Ming W."/>
            <person name="Munidasa M."/>
            <person name="Muniz J."/>
            <person name="Nguyen L."/>
            <person name="Ongeri F."/>
            <person name="Osuji N."/>
            <person name="Pu L.-L."/>
            <person name="Puazo M."/>
            <person name="Qu C."/>
            <person name="Quiroz J."/>
            <person name="Raj R."/>
            <person name="Weissenberger G."/>
            <person name="Xin Y."/>
            <person name="Zou X."/>
            <person name="Han Y."/>
            <person name="Richards S."/>
            <person name="Worley K."/>
            <person name="Muzny D."/>
            <person name="Gibbs R."/>
        </authorList>
    </citation>
    <scope>NUCLEOTIDE SEQUENCE</scope>
    <source>
        <strain evidence="5">Sampled in the wild</strain>
    </source>
</reference>
<organism evidence="5 6">
    <name type="scientific">Ladona fulva</name>
    <name type="common">Scarce chaser dragonfly</name>
    <name type="synonym">Libellula fulva</name>
    <dbReference type="NCBI Taxonomy" id="123851"/>
    <lineage>
        <taxon>Eukaryota</taxon>
        <taxon>Metazoa</taxon>
        <taxon>Ecdysozoa</taxon>
        <taxon>Arthropoda</taxon>
        <taxon>Hexapoda</taxon>
        <taxon>Insecta</taxon>
        <taxon>Pterygota</taxon>
        <taxon>Palaeoptera</taxon>
        <taxon>Odonata</taxon>
        <taxon>Epiprocta</taxon>
        <taxon>Anisoptera</taxon>
        <taxon>Libelluloidea</taxon>
        <taxon>Libellulidae</taxon>
        <taxon>Ladona</taxon>
    </lineage>
</organism>
<comment type="subcellular location">
    <subcellularLocation>
        <location evidence="1">Nucleus</location>
    </subcellularLocation>
</comment>
<evidence type="ECO:0000256" key="3">
    <source>
        <dbReference type="ARBA" id="ARBA00023242"/>
    </source>
</evidence>
<dbReference type="PANTHER" id="PTHR45781">
    <property type="entry name" value="AGAP000281-PA"/>
    <property type="match status" value="1"/>
</dbReference>
<protein>
    <recommendedName>
        <fullName evidence="7">TOX high mobility group box family member 4</fullName>
    </recommendedName>
</protein>
<dbReference type="GO" id="GO:0005634">
    <property type="term" value="C:nucleus"/>
    <property type="evidence" value="ECO:0007669"/>
    <property type="project" value="UniProtKB-SubCell"/>
</dbReference>
<evidence type="ECO:0008006" key="7">
    <source>
        <dbReference type="Google" id="ProtNLM"/>
    </source>
</evidence>
<sequence>MSGGIGGQMGAPSGGGGQQQGPGGQGGGASGVGGNSTMQMESLPSPNACIRVGCPNQAVPNSEWEDEYCSNECVVSHCREAPSPTTQ</sequence>
<dbReference type="GO" id="GO:0006357">
    <property type="term" value="P:regulation of transcription by RNA polymerase II"/>
    <property type="evidence" value="ECO:0007669"/>
    <property type="project" value="TreeGrafter"/>
</dbReference>
<proteinExistence type="predicted"/>
<dbReference type="OrthoDB" id="10027956at2759"/>
<keyword evidence="3" id="KW-0539">Nucleus</keyword>
<feature type="compositionally biased region" description="Polar residues" evidence="4">
    <location>
        <begin position="35"/>
        <end position="45"/>
    </location>
</feature>
<evidence type="ECO:0000256" key="1">
    <source>
        <dbReference type="ARBA" id="ARBA00004123"/>
    </source>
</evidence>
<dbReference type="InterPro" id="IPR051365">
    <property type="entry name" value="TOX_HMG-box_domain"/>
</dbReference>
<keyword evidence="2" id="KW-0238">DNA-binding</keyword>
<reference evidence="5" key="2">
    <citation type="submission" date="2017-10" db="EMBL/GenBank/DDBJ databases">
        <title>Ladona fulva Genome sequencing and assembly.</title>
        <authorList>
            <person name="Murali S."/>
            <person name="Richards S."/>
            <person name="Bandaranaike D."/>
            <person name="Bellair M."/>
            <person name="Blankenburg K."/>
            <person name="Chao H."/>
            <person name="Dinh H."/>
            <person name="Doddapaneni H."/>
            <person name="Dugan-Rocha S."/>
            <person name="Elkadiri S."/>
            <person name="Gnanaolivu R."/>
            <person name="Hernandez B."/>
            <person name="Skinner E."/>
            <person name="Javaid M."/>
            <person name="Lee S."/>
            <person name="Li M."/>
            <person name="Ming W."/>
            <person name="Munidasa M."/>
            <person name="Muniz J."/>
            <person name="Nguyen L."/>
            <person name="Hughes D."/>
            <person name="Osuji N."/>
            <person name="Pu L.-L."/>
            <person name="Puazo M."/>
            <person name="Qu C."/>
            <person name="Quiroz J."/>
            <person name="Raj R."/>
            <person name="Weissenberger G."/>
            <person name="Xin Y."/>
            <person name="Zou X."/>
            <person name="Han Y."/>
            <person name="Worley K."/>
            <person name="Muzny D."/>
            <person name="Gibbs R."/>
        </authorList>
    </citation>
    <scope>NUCLEOTIDE SEQUENCE</scope>
    <source>
        <strain evidence="5">Sampled in the wild</strain>
    </source>
</reference>
<evidence type="ECO:0000256" key="4">
    <source>
        <dbReference type="SAM" id="MobiDB-lite"/>
    </source>
</evidence>
<feature type="region of interest" description="Disordered" evidence="4">
    <location>
        <begin position="1"/>
        <end position="47"/>
    </location>
</feature>
<comment type="caution">
    <text evidence="5">The sequence shown here is derived from an EMBL/GenBank/DDBJ whole genome shotgun (WGS) entry which is preliminary data.</text>
</comment>
<dbReference type="PANTHER" id="PTHR45781:SF1">
    <property type="entry name" value="HMG BOX DOMAIN-CONTAINING PROTEIN"/>
    <property type="match status" value="1"/>
</dbReference>
<accession>A0A8K0KKM1</accession>
<dbReference type="Proteomes" id="UP000792457">
    <property type="component" value="Unassembled WGS sequence"/>
</dbReference>